<accession>A0ABD3QIE8</accession>
<evidence type="ECO:0000256" key="1">
    <source>
        <dbReference type="ARBA" id="ARBA00022723"/>
    </source>
</evidence>
<proteinExistence type="predicted"/>
<keyword evidence="1" id="KW-0479">Metal-binding</keyword>
<reference evidence="4 5" key="1">
    <citation type="submission" date="2024-10" db="EMBL/GenBank/DDBJ databases">
        <title>Updated reference genomes for cyclostephanoid diatoms.</title>
        <authorList>
            <person name="Roberts W.R."/>
            <person name="Alverson A.J."/>
        </authorList>
    </citation>
    <scope>NUCLEOTIDE SEQUENCE [LARGE SCALE GENOMIC DNA]</scope>
    <source>
        <strain evidence="4 5">AJA276-08</strain>
    </source>
</reference>
<sequence length="220" mass="22751">MTAAAAAAVSENDDGDLAARRTNFGFLTYAECNVGRGSAAAAEAAEILASSEFDPLLSPHVYVNGVDAGRPPPSSSSSSSGVAAPATTTTPRRRKVGILLIDHGSKRSASNEHIHAVARMYERTLKEREDVVGGGGAGATTVVRAAHMEISAPSILDALRDVLVADGVAEVVCVPYFLSPGRHATEDVPNLIAEGGDALGGRACFQGRGRRMRALADDAR</sequence>
<dbReference type="Pfam" id="PF01903">
    <property type="entry name" value="CbiX"/>
    <property type="match status" value="1"/>
</dbReference>
<dbReference type="InterPro" id="IPR002762">
    <property type="entry name" value="CbiX-like"/>
</dbReference>
<dbReference type="Proteomes" id="UP001530315">
    <property type="component" value="Unassembled WGS sequence"/>
</dbReference>
<dbReference type="GO" id="GO:0016829">
    <property type="term" value="F:lyase activity"/>
    <property type="evidence" value="ECO:0007669"/>
    <property type="project" value="UniProtKB-KW"/>
</dbReference>
<evidence type="ECO:0000256" key="2">
    <source>
        <dbReference type="ARBA" id="ARBA00023239"/>
    </source>
</evidence>
<organism evidence="4 5">
    <name type="scientific">Stephanodiscus triporus</name>
    <dbReference type="NCBI Taxonomy" id="2934178"/>
    <lineage>
        <taxon>Eukaryota</taxon>
        <taxon>Sar</taxon>
        <taxon>Stramenopiles</taxon>
        <taxon>Ochrophyta</taxon>
        <taxon>Bacillariophyta</taxon>
        <taxon>Coscinodiscophyceae</taxon>
        <taxon>Thalassiosirophycidae</taxon>
        <taxon>Stephanodiscales</taxon>
        <taxon>Stephanodiscaceae</taxon>
        <taxon>Stephanodiscus</taxon>
    </lineage>
</organism>
<evidence type="ECO:0000313" key="4">
    <source>
        <dbReference type="EMBL" id="KAL3800210.1"/>
    </source>
</evidence>
<evidence type="ECO:0000256" key="3">
    <source>
        <dbReference type="SAM" id="MobiDB-lite"/>
    </source>
</evidence>
<dbReference type="InterPro" id="IPR050963">
    <property type="entry name" value="Sirohydro_Cobaltochel/CbiX"/>
</dbReference>
<evidence type="ECO:0008006" key="6">
    <source>
        <dbReference type="Google" id="ProtNLM"/>
    </source>
</evidence>
<dbReference type="SUPFAM" id="SSF53800">
    <property type="entry name" value="Chelatase"/>
    <property type="match status" value="1"/>
</dbReference>
<name>A0ABD3QIE8_9STRA</name>
<dbReference type="Gene3D" id="3.40.50.1400">
    <property type="match status" value="1"/>
</dbReference>
<feature type="region of interest" description="Disordered" evidence="3">
    <location>
        <begin position="64"/>
        <end position="89"/>
    </location>
</feature>
<protein>
    <recommendedName>
        <fullName evidence="6">Sirohydrochlorin cobaltochelatase</fullName>
    </recommendedName>
</protein>
<dbReference type="CDD" id="cd03416">
    <property type="entry name" value="CbiX_SirB_N"/>
    <property type="match status" value="1"/>
</dbReference>
<feature type="compositionally biased region" description="Low complexity" evidence="3">
    <location>
        <begin position="75"/>
        <end position="89"/>
    </location>
</feature>
<dbReference type="GO" id="GO:0046872">
    <property type="term" value="F:metal ion binding"/>
    <property type="evidence" value="ECO:0007669"/>
    <property type="project" value="UniProtKB-KW"/>
</dbReference>
<evidence type="ECO:0000313" key="5">
    <source>
        <dbReference type="Proteomes" id="UP001530315"/>
    </source>
</evidence>
<dbReference type="PANTHER" id="PTHR33542:SF3">
    <property type="entry name" value="SIROHYDROCHLORIN FERROCHELATASE, CHLOROPLASTIC"/>
    <property type="match status" value="1"/>
</dbReference>
<keyword evidence="2" id="KW-0456">Lyase</keyword>
<comment type="caution">
    <text evidence="4">The sequence shown here is derived from an EMBL/GenBank/DDBJ whole genome shotgun (WGS) entry which is preliminary data.</text>
</comment>
<keyword evidence="5" id="KW-1185">Reference proteome</keyword>
<gene>
    <name evidence="4" type="ORF">ACHAW5_001804</name>
</gene>
<dbReference type="AlphaFoldDB" id="A0ABD3QIE8"/>
<dbReference type="PANTHER" id="PTHR33542">
    <property type="entry name" value="SIROHYDROCHLORIN FERROCHELATASE, CHLOROPLASTIC"/>
    <property type="match status" value="1"/>
</dbReference>
<dbReference type="EMBL" id="JALLAZ020000225">
    <property type="protein sequence ID" value="KAL3800210.1"/>
    <property type="molecule type" value="Genomic_DNA"/>
</dbReference>